<dbReference type="Proteomes" id="UP000583800">
    <property type="component" value="Unassembled WGS sequence"/>
</dbReference>
<dbReference type="AlphaFoldDB" id="A0A7X0CAX3"/>
<name>A0A7X0CAX3_9ACTN</name>
<evidence type="ECO:0000313" key="2">
    <source>
        <dbReference type="EMBL" id="MBB6351763.1"/>
    </source>
</evidence>
<dbReference type="EMBL" id="JACHJB010000004">
    <property type="protein sequence ID" value="MBB6351763.1"/>
    <property type="molecule type" value="Genomic_DNA"/>
</dbReference>
<keyword evidence="3" id="KW-1185">Reference proteome</keyword>
<feature type="domain" description="DUF4097" evidence="1">
    <location>
        <begin position="124"/>
        <end position="235"/>
    </location>
</feature>
<gene>
    <name evidence="2" type="ORF">FHU36_008346</name>
</gene>
<dbReference type="Pfam" id="PF13349">
    <property type="entry name" value="DUF4097"/>
    <property type="match status" value="1"/>
</dbReference>
<organism evidence="2 3">
    <name type="scientific">Nonomuraea muscovyensis</name>
    <dbReference type="NCBI Taxonomy" id="1124761"/>
    <lineage>
        <taxon>Bacteria</taxon>
        <taxon>Bacillati</taxon>
        <taxon>Actinomycetota</taxon>
        <taxon>Actinomycetes</taxon>
        <taxon>Streptosporangiales</taxon>
        <taxon>Streptosporangiaceae</taxon>
        <taxon>Nonomuraea</taxon>
    </lineage>
</organism>
<sequence length="257" mass="27211">MRRLWLILGTVATALALTLTTVGLYHGLADADPPTETSRRSIAVDQAVLSLQAGPGVHALAIEAGEAGEIVVERWVRWSERRPTVTEEWDGRALRLGAGCPGLRHGTPICEVDYVLFVPPEATIEAGTVSGSLYVGGVQGRVRATSVSGDVRVNETLGDVHVRSDSGDVRGMELSGGRTDVEVGSGDVELGFRQPPTDVRAKVRAAGEVNVIVPDDRTSYDVTTSATAVDVRVRHDPDSPRKITAETGAGHVRVCCG</sequence>
<protein>
    <recommendedName>
        <fullName evidence="1">DUF4097 domain-containing protein</fullName>
    </recommendedName>
</protein>
<evidence type="ECO:0000259" key="1">
    <source>
        <dbReference type="Pfam" id="PF13349"/>
    </source>
</evidence>
<reference evidence="2 3" key="1">
    <citation type="submission" date="2020-08" db="EMBL/GenBank/DDBJ databases">
        <title>Sequencing the genomes of 1000 actinobacteria strains.</title>
        <authorList>
            <person name="Klenk H.-P."/>
        </authorList>
    </citation>
    <scope>NUCLEOTIDE SEQUENCE [LARGE SCALE GENOMIC DNA]</scope>
    <source>
        <strain evidence="2 3">DSM 45913</strain>
    </source>
</reference>
<dbReference type="InterPro" id="IPR025164">
    <property type="entry name" value="Toastrack_DUF4097"/>
</dbReference>
<evidence type="ECO:0000313" key="3">
    <source>
        <dbReference type="Proteomes" id="UP000583800"/>
    </source>
</evidence>
<comment type="caution">
    <text evidence="2">The sequence shown here is derived from an EMBL/GenBank/DDBJ whole genome shotgun (WGS) entry which is preliminary data.</text>
</comment>
<accession>A0A7X0CAX3</accession>
<proteinExistence type="predicted"/>
<dbReference type="RefSeq" id="WP_185089464.1">
    <property type="nucleotide sequence ID" value="NZ_JACHJB010000004.1"/>
</dbReference>